<dbReference type="EMBL" id="CAJOAX010023284">
    <property type="protein sequence ID" value="CAF4211469.1"/>
    <property type="molecule type" value="Genomic_DNA"/>
</dbReference>
<protein>
    <submittedName>
        <fullName evidence="2">Uncharacterized protein</fullName>
    </submittedName>
</protein>
<gene>
    <name evidence="2" type="ORF">OTI717_LOCUS39002</name>
</gene>
<evidence type="ECO:0000313" key="2">
    <source>
        <dbReference type="EMBL" id="CAF4211469.1"/>
    </source>
</evidence>
<evidence type="ECO:0000256" key="1">
    <source>
        <dbReference type="SAM" id="MobiDB-lite"/>
    </source>
</evidence>
<feature type="non-terminal residue" evidence="2">
    <location>
        <position position="1"/>
    </location>
</feature>
<comment type="caution">
    <text evidence="2">The sequence shown here is derived from an EMBL/GenBank/DDBJ whole genome shotgun (WGS) entry which is preliminary data.</text>
</comment>
<proteinExistence type="predicted"/>
<accession>A0A820C3X1</accession>
<dbReference type="AlphaFoldDB" id="A0A820C3X1"/>
<dbReference type="Proteomes" id="UP000663823">
    <property type="component" value="Unassembled WGS sequence"/>
</dbReference>
<sequence length="46" mass="5453">KPVHTVQLLLAERMYKLRDVPQNIEFYGPPHPEDPQGKFTNDNQYQ</sequence>
<feature type="region of interest" description="Disordered" evidence="1">
    <location>
        <begin position="25"/>
        <end position="46"/>
    </location>
</feature>
<evidence type="ECO:0000313" key="3">
    <source>
        <dbReference type="Proteomes" id="UP000663823"/>
    </source>
</evidence>
<reference evidence="2" key="1">
    <citation type="submission" date="2021-02" db="EMBL/GenBank/DDBJ databases">
        <authorList>
            <person name="Nowell W R."/>
        </authorList>
    </citation>
    <scope>NUCLEOTIDE SEQUENCE</scope>
</reference>
<name>A0A820C3X1_9BILA</name>
<organism evidence="2 3">
    <name type="scientific">Rotaria sordida</name>
    <dbReference type="NCBI Taxonomy" id="392033"/>
    <lineage>
        <taxon>Eukaryota</taxon>
        <taxon>Metazoa</taxon>
        <taxon>Spiralia</taxon>
        <taxon>Gnathifera</taxon>
        <taxon>Rotifera</taxon>
        <taxon>Eurotatoria</taxon>
        <taxon>Bdelloidea</taxon>
        <taxon>Philodinida</taxon>
        <taxon>Philodinidae</taxon>
        <taxon>Rotaria</taxon>
    </lineage>
</organism>